<dbReference type="SUPFAM" id="SSF53383">
    <property type="entry name" value="PLP-dependent transferases"/>
    <property type="match status" value="1"/>
</dbReference>
<keyword evidence="2" id="KW-0663">Pyridoxal phosphate</keyword>
<dbReference type="Pfam" id="PF00266">
    <property type="entry name" value="Aminotran_5"/>
    <property type="match status" value="1"/>
</dbReference>
<gene>
    <name evidence="4" type="ORF">HXA33_03070</name>
</gene>
<dbReference type="Gene3D" id="3.90.1150.10">
    <property type="entry name" value="Aspartate Aminotransferase, domain 1"/>
    <property type="match status" value="1"/>
</dbReference>
<dbReference type="AlphaFoldDB" id="A0A9Q4AZH1"/>
<protein>
    <submittedName>
        <fullName evidence="4">Cysteine desulfurase</fullName>
    </submittedName>
</protein>
<dbReference type="EMBL" id="JABXYM010000001">
    <property type="protein sequence ID" value="MCR6095514.1"/>
    <property type="molecule type" value="Genomic_DNA"/>
</dbReference>
<dbReference type="RefSeq" id="WP_257820283.1">
    <property type="nucleotide sequence ID" value="NZ_JABXYM010000001.1"/>
</dbReference>
<evidence type="ECO:0000256" key="1">
    <source>
        <dbReference type="ARBA" id="ARBA00001933"/>
    </source>
</evidence>
<dbReference type="PANTHER" id="PTHR11601:SF50">
    <property type="entry name" value="CYSTEINE DESULFURASE ISCS 2-RELATED"/>
    <property type="match status" value="1"/>
</dbReference>
<dbReference type="InterPro" id="IPR000192">
    <property type="entry name" value="Aminotrans_V_dom"/>
</dbReference>
<feature type="domain" description="Aminotransferase class V" evidence="3">
    <location>
        <begin position="2"/>
        <end position="361"/>
    </location>
</feature>
<dbReference type="PANTHER" id="PTHR11601">
    <property type="entry name" value="CYSTEINE DESULFURYLASE FAMILY MEMBER"/>
    <property type="match status" value="1"/>
</dbReference>
<organism evidence="4 5">
    <name type="scientific">Salipaludibacillus agaradhaerens</name>
    <name type="common">Bacillus agaradhaerens</name>
    <dbReference type="NCBI Taxonomy" id="76935"/>
    <lineage>
        <taxon>Bacteria</taxon>
        <taxon>Bacillati</taxon>
        <taxon>Bacillota</taxon>
        <taxon>Bacilli</taxon>
        <taxon>Bacillales</taxon>
        <taxon>Bacillaceae</taxon>
    </lineage>
</organism>
<comment type="caution">
    <text evidence="4">The sequence shown here is derived from an EMBL/GenBank/DDBJ whole genome shotgun (WGS) entry which is preliminary data.</text>
</comment>
<dbReference type="InterPro" id="IPR015421">
    <property type="entry name" value="PyrdxlP-dep_Trfase_major"/>
</dbReference>
<dbReference type="Proteomes" id="UP001057753">
    <property type="component" value="Unassembled WGS sequence"/>
</dbReference>
<dbReference type="Gene3D" id="1.10.260.50">
    <property type="match status" value="1"/>
</dbReference>
<evidence type="ECO:0000313" key="5">
    <source>
        <dbReference type="Proteomes" id="UP001057753"/>
    </source>
</evidence>
<accession>A0A9Q4AZH1</accession>
<keyword evidence="5" id="KW-1185">Reference proteome</keyword>
<evidence type="ECO:0000259" key="3">
    <source>
        <dbReference type="Pfam" id="PF00266"/>
    </source>
</evidence>
<comment type="cofactor">
    <cofactor evidence="1">
        <name>pyridoxal 5'-phosphate</name>
        <dbReference type="ChEBI" id="CHEBI:597326"/>
    </cofactor>
</comment>
<dbReference type="PIRSF" id="PIRSF005572">
    <property type="entry name" value="NifS"/>
    <property type="match status" value="1"/>
</dbReference>
<name>A0A9Q4AZH1_SALAG</name>
<evidence type="ECO:0000256" key="2">
    <source>
        <dbReference type="ARBA" id="ARBA00022898"/>
    </source>
</evidence>
<dbReference type="Gene3D" id="3.40.640.10">
    <property type="entry name" value="Type I PLP-dependent aspartate aminotransferase-like (Major domain)"/>
    <property type="match status" value="1"/>
</dbReference>
<dbReference type="InterPro" id="IPR015422">
    <property type="entry name" value="PyrdxlP-dep_Trfase_small"/>
</dbReference>
<sequence length="381" mass="41624">MIYFDNSATTLPYKEVVDTFAKVSIDYFGNPSSLHPIGKASEQLMEQARKRVAALLNVNTSEIVFTSGGTEGNNLAIKGAAYQHRSRGNHIITTGIEHSSSYEVCKYLEKEGFLVTYLTPDKNGCVSASDVRKALTDKTILVSVIHVNNELGSIQPVEEIGSLLAKYPKVLFHVDHVQGVTKVPINFQRANIDLCTISAHKFHGLPGNGVVIVRDNVKLVSLFSGGNQQAGYRAGTENVAGIVAMTKALRITLDEAEKGTDHLQQMSHWLEEELMKIDGVIINSPAERAPHILNFSIPGLKPEVVVQALAERDVYVSTKSACSSKKNAPSRILVAAGFEEKQANSAIRLSFSFSNTKEEASVFLEKLKEVVATMKKVVKIK</sequence>
<evidence type="ECO:0000313" key="4">
    <source>
        <dbReference type="EMBL" id="MCR6095514.1"/>
    </source>
</evidence>
<dbReference type="InterPro" id="IPR016454">
    <property type="entry name" value="Cysteine_dSase"/>
</dbReference>
<reference evidence="4" key="1">
    <citation type="submission" date="2020-06" db="EMBL/GenBank/DDBJ databases">
        <title>Insight into the genomes of haloalkaliphilic bacilli from Kenyan soda lakes.</title>
        <authorList>
            <person name="Mwirichia R."/>
            <person name="Villamizar G.C."/>
            <person name="Poehlein A."/>
            <person name="Mugweru J."/>
            <person name="Kipnyargis A."/>
            <person name="Kiplimo D."/>
            <person name="Orwa P."/>
            <person name="Daniel R."/>
        </authorList>
    </citation>
    <scope>NUCLEOTIDE SEQUENCE</scope>
    <source>
        <strain evidence="4">B1096_S55</strain>
    </source>
</reference>
<proteinExistence type="predicted"/>
<dbReference type="GO" id="GO:0003824">
    <property type="term" value="F:catalytic activity"/>
    <property type="evidence" value="ECO:0007669"/>
    <property type="project" value="UniProtKB-ARBA"/>
</dbReference>
<dbReference type="InterPro" id="IPR015424">
    <property type="entry name" value="PyrdxlP-dep_Trfase"/>
</dbReference>